<dbReference type="RefSeq" id="WP_189426005.1">
    <property type="nucleotide sequence ID" value="NZ_BMZE01000002.1"/>
</dbReference>
<evidence type="ECO:0000256" key="2">
    <source>
        <dbReference type="ARBA" id="ARBA00022884"/>
    </source>
</evidence>
<evidence type="ECO:0000256" key="7">
    <source>
        <dbReference type="PROSITE-ProRule" id="PRU00182"/>
    </source>
</evidence>
<dbReference type="InterPro" id="IPR002942">
    <property type="entry name" value="S4_RNA-bd"/>
</dbReference>
<sequence>MQDISDAAEEFRFVVDSDAEGGRLDAVLAAAYPALSRSRLKDLILEGAVSIDSRSVVEPKYRVRVDETIVLVAPPPEDPEPQPEDIPLSILFEDDHLIVIDKPAGMVVHPAPGSPSGTLVNALIYHCGDTLKGIGGVKRPGIVHRLDKETSGVMVAAKTERAHKHLSAQFADHGRKGNLHRIYTAFAWGATQAAGGTVDAPLGRDAQNRLKQAVRRDGREAITHYSVTGRFGAEGWDVTQLSCRLETGRTHQIRVHMAHIGHPLVADPVYASGYATKINRLPEDAATPINALKRQALHASELGFAHPRSGELMSFTADLPSDLERLAAAMARYNRAKPV</sequence>
<keyword evidence="11" id="KW-1185">Reference proteome</keyword>
<dbReference type="EC" id="5.4.99.-" evidence="8"/>
<dbReference type="SUPFAM" id="SSF55174">
    <property type="entry name" value="Alpha-L RNA-binding motif"/>
    <property type="match status" value="1"/>
</dbReference>
<evidence type="ECO:0000256" key="8">
    <source>
        <dbReference type="RuleBase" id="RU362028"/>
    </source>
</evidence>
<dbReference type="PROSITE" id="PS50889">
    <property type="entry name" value="S4"/>
    <property type="match status" value="1"/>
</dbReference>
<keyword evidence="2 7" id="KW-0694">RNA-binding</keyword>
<dbReference type="InterPro" id="IPR006225">
    <property type="entry name" value="PsdUridine_synth_RluC/D"/>
</dbReference>
<evidence type="ECO:0000256" key="3">
    <source>
        <dbReference type="ARBA" id="ARBA00023235"/>
    </source>
</evidence>
<comment type="function">
    <text evidence="5">Responsible for synthesis of pseudouridine from uracil at positions 1911, 1915 and 1917 in 23S ribosomal RNA.</text>
</comment>
<feature type="active site" evidence="6">
    <location>
        <position position="147"/>
    </location>
</feature>
<dbReference type="Proteomes" id="UP000646579">
    <property type="component" value="Unassembled WGS sequence"/>
</dbReference>
<evidence type="ECO:0000256" key="1">
    <source>
        <dbReference type="ARBA" id="ARBA00010876"/>
    </source>
</evidence>
<comment type="catalytic activity">
    <reaction evidence="8">
        <text>a uridine in RNA = a pseudouridine in RNA</text>
        <dbReference type="Rhea" id="RHEA:48348"/>
        <dbReference type="Rhea" id="RHEA-COMP:12068"/>
        <dbReference type="Rhea" id="RHEA-COMP:12069"/>
        <dbReference type="ChEBI" id="CHEBI:65314"/>
        <dbReference type="ChEBI" id="CHEBI:65315"/>
    </reaction>
</comment>
<dbReference type="AlphaFoldDB" id="A0A918VVZ3"/>
<dbReference type="FunFam" id="3.30.2350.10:FF:000006">
    <property type="entry name" value="Pseudouridine synthase"/>
    <property type="match status" value="1"/>
</dbReference>
<dbReference type="EMBL" id="BMZE01000002">
    <property type="protein sequence ID" value="GHA28075.1"/>
    <property type="molecule type" value="Genomic_DNA"/>
</dbReference>
<dbReference type="NCBIfam" id="TIGR00005">
    <property type="entry name" value="rluA_subfam"/>
    <property type="match status" value="1"/>
</dbReference>
<proteinExistence type="inferred from homology"/>
<gene>
    <name evidence="10" type="primary">rluD</name>
    <name evidence="10" type="ORF">GCM10007989_25070</name>
</gene>
<dbReference type="GO" id="GO:0003723">
    <property type="term" value="F:RNA binding"/>
    <property type="evidence" value="ECO:0007669"/>
    <property type="project" value="UniProtKB-KW"/>
</dbReference>
<name>A0A918VVZ3_9HYPH</name>
<dbReference type="SUPFAM" id="SSF55120">
    <property type="entry name" value="Pseudouridine synthase"/>
    <property type="match status" value="1"/>
</dbReference>
<organism evidence="10 11">
    <name type="scientific">Devosia pacifica</name>
    <dbReference type="NCBI Taxonomy" id="1335967"/>
    <lineage>
        <taxon>Bacteria</taxon>
        <taxon>Pseudomonadati</taxon>
        <taxon>Pseudomonadota</taxon>
        <taxon>Alphaproteobacteria</taxon>
        <taxon>Hyphomicrobiales</taxon>
        <taxon>Devosiaceae</taxon>
        <taxon>Devosia</taxon>
    </lineage>
</organism>
<evidence type="ECO:0000256" key="6">
    <source>
        <dbReference type="PIRSR" id="PIRSR606225-1"/>
    </source>
</evidence>
<comment type="caution">
    <text evidence="10">The sequence shown here is derived from an EMBL/GenBank/DDBJ whole genome shotgun (WGS) entry which is preliminary data.</text>
</comment>
<comment type="catalytic activity">
    <reaction evidence="4">
        <text>uridine(1911/1915/1917) in 23S rRNA = pseudouridine(1911/1915/1917) in 23S rRNA</text>
        <dbReference type="Rhea" id="RHEA:42524"/>
        <dbReference type="Rhea" id="RHEA-COMP:10097"/>
        <dbReference type="Rhea" id="RHEA-COMP:10098"/>
        <dbReference type="ChEBI" id="CHEBI:65314"/>
        <dbReference type="ChEBI" id="CHEBI:65315"/>
        <dbReference type="EC" id="5.4.99.23"/>
    </reaction>
</comment>
<dbReference type="GO" id="GO:0160140">
    <property type="term" value="F:23S rRNA pseudouridine(1911/1915/1917) synthase activity"/>
    <property type="evidence" value="ECO:0007669"/>
    <property type="project" value="UniProtKB-EC"/>
</dbReference>
<dbReference type="InterPro" id="IPR050188">
    <property type="entry name" value="RluA_PseudoU_synthase"/>
</dbReference>
<dbReference type="Gene3D" id="3.30.2350.10">
    <property type="entry name" value="Pseudouridine synthase"/>
    <property type="match status" value="1"/>
</dbReference>
<dbReference type="InterPro" id="IPR006145">
    <property type="entry name" value="PsdUridine_synth_RsuA/RluA"/>
</dbReference>
<comment type="similarity">
    <text evidence="1 8">Belongs to the pseudouridine synthase RluA family.</text>
</comment>
<dbReference type="PANTHER" id="PTHR21600">
    <property type="entry name" value="MITOCHONDRIAL RNA PSEUDOURIDINE SYNTHASE"/>
    <property type="match status" value="1"/>
</dbReference>
<dbReference type="InterPro" id="IPR020103">
    <property type="entry name" value="PsdUridine_synth_cat_dom_sf"/>
</dbReference>
<dbReference type="PANTHER" id="PTHR21600:SF44">
    <property type="entry name" value="RIBOSOMAL LARGE SUBUNIT PSEUDOURIDINE SYNTHASE D"/>
    <property type="match status" value="1"/>
</dbReference>
<dbReference type="Gene3D" id="3.10.290.10">
    <property type="entry name" value="RNA-binding S4 domain"/>
    <property type="match status" value="1"/>
</dbReference>
<dbReference type="PROSITE" id="PS01129">
    <property type="entry name" value="PSI_RLU"/>
    <property type="match status" value="1"/>
</dbReference>
<evidence type="ECO:0000256" key="5">
    <source>
        <dbReference type="ARBA" id="ARBA00056072"/>
    </source>
</evidence>
<dbReference type="InterPro" id="IPR006224">
    <property type="entry name" value="PsdUridine_synth_RluA-like_CS"/>
</dbReference>
<dbReference type="GO" id="GO:0000455">
    <property type="term" value="P:enzyme-directed rRNA pseudouridine synthesis"/>
    <property type="evidence" value="ECO:0007669"/>
    <property type="project" value="UniProtKB-ARBA"/>
</dbReference>
<evidence type="ECO:0000259" key="9">
    <source>
        <dbReference type="SMART" id="SM00363"/>
    </source>
</evidence>
<dbReference type="SMART" id="SM00363">
    <property type="entry name" value="S4"/>
    <property type="match status" value="1"/>
</dbReference>
<dbReference type="Pfam" id="PF01479">
    <property type="entry name" value="S4"/>
    <property type="match status" value="1"/>
</dbReference>
<dbReference type="Pfam" id="PF00849">
    <property type="entry name" value="PseudoU_synth_2"/>
    <property type="match status" value="1"/>
</dbReference>
<evidence type="ECO:0000256" key="4">
    <source>
        <dbReference type="ARBA" id="ARBA00036882"/>
    </source>
</evidence>
<evidence type="ECO:0000313" key="11">
    <source>
        <dbReference type="Proteomes" id="UP000646579"/>
    </source>
</evidence>
<dbReference type="CDD" id="cd02869">
    <property type="entry name" value="PseudoU_synth_RluA_like"/>
    <property type="match status" value="1"/>
</dbReference>
<dbReference type="InterPro" id="IPR036986">
    <property type="entry name" value="S4_RNA-bd_sf"/>
</dbReference>
<dbReference type="CDD" id="cd00165">
    <property type="entry name" value="S4"/>
    <property type="match status" value="1"/>
</dbReference>
<protein>
    <recommendedName>
        <fullName evidence="8">Pseudouridine synthase</fullName>
        <ecNumber evidence="8">5.4.99.-</ecNumber>
    </recommendedName>
</protein>
<reference evidence="10" key="1">
    <citation type="journal article" date="2014" name="Int. J. Syst. Evol. Microbiol.">
        <title>Complete genome sequence of Corynebacterium casei LMG S-19264T (=DSM 44701T), isolated from a smear-ripened cheese.</title>
        <authorList>
            <consortium name="US DOE Joint Genome Institute (JGI-PGF)"/>
            <person name="Walter F."/>
            <person name="Albersmeier A."/>
            <person name="Kalinowski J."/>
            <person name="Ruckert C."/>
        </authorList>
    </citation>
    <scope>NUCLEOTIDE SEQUENCE</scope>
    <source>
        <strain evidence="10">KCTC 32437</strain>
    </source>
</reference>
<feature type="domain" description="RNA-binding S4" evidence="9">
    <location>
        <begin position="22"/>
        <end position="80"/>
    </location>
</feature>
<evidence type="ECO:0000313" key="10">
    <source>
        <dbReference type="EMBL" id="GHA28075.1"/>
    </source>
</evidence>
<accession>A0A918VVZ3</accession>
<reference evidence="10" key="2">
    <citation type="submission" date="2020-09" db="EMBL/GenBank/DDBJ databases">
        <authorList>
            <person name="Sun Q."/>
            <person name="Kim S."/>
        </authorList>
    </citation>
    <scope>NUCLEOTIDE SEQUENCE</scope>
    <source>
        <strain evidence="10">KCTC 32437</strain>
    </source>
</reference>
<keyword evidence="3 8" id="KW-0413">Isomerase</keyword>